<reference evidence="10 11" key="1">
    <citation type="submission" date="2013-08" db="EMBL/GenBank/DDBJ databases">
        <authorList>
            <person name="Huang J."/>
            <person name="Wang G."/>
        </authorList>
    </citation>
    <scope>NUCLEOTIDE SEQUENCE [LARGE SCALE GENOMIC DNA]</scope>
    <source>
        <strain evidence="10 11">BH030004</strain>
    </source>
</reference>
<gene>
    <name evidence="10" type="ORF">N783_13095</name>
</gene>
<feature type="transmembrane region" description="Helical" evidence="7">
    <location>
        <begin position="12"/>
        <end position="31"/>
    </location>
</feature>
<dbReference type="Pfam" id="PF04239">
    <property type="entry name" value="DUF421"/>
    <property type="match status" value="1"/>
</dbReference>
<keyword evidence="4 7" id="KW-0812">Transmembrane</keyword>
<evidence type="ECO:0000256" key="5">
    <source>
        <dbReference type="ARBA" id="ARBA00022989"/>
    </source>
</evidence>
<protein>
    <recommendedName>
        <fullName evidence="12">DUF421 domain-containing protein</fullName>
    </recommendedName>
</protein>
<dbReference type="GO" id="GO:0005886">
    <property type="term" value="C:plasma membrane"/>
    <property type="evidence" value="ECO:0007669"/>
    <property type="project" value="UniProtKB-SubCell"/>
</dbReference>
<evidence type="ECO:0000256" key="2">
    <source>
        <dbReference type="ARBA" id="ARBA00006448"/>
    </source>
</evidence>
<dbReference type="Proteomes" id="UP000030403">
    <property type="component" value="Unassembled WGS sequence"/>
</dbReference>
<dbReference type="EMBL" id="AVPF01000035">
    <property type="protein sequence ID" value="KGX85922.1"/>
    <property type="molecule type" value="Genomic_DNA"/>
</dbReference>
<evidence type="ECO:0000256" key="7">
    <source>
        <dbReference type="SAM" id="Phobius"/>
    </source>
</evidence>
<dbReference type="InterPro" id="IPR023090">
    <property type="entry name" value="UPF0702_alpha/beta_dom_sf"/>
</dbReference>
<organism evidence="10 11">
    <name type="scientific">Pontibacillus marinus BH030004 = DSM 16465</name>
    <dbReference type="NCBI Taxonomy" id="1385511"/>
    <lineage>
        <taxon>Bacteria</taxon>
        <taxon>Bacillati</taxon>
        <taxon>Bacillota</taxon>
        <taxon>Bacilli</taxon>
        <taxon>Bacillales</taxon>
        <taxon>Bacillaceae</taxon>
        <taxon>Pontibacillus</taxon>
    </lineage>
</organism>
<evidence type="ECO:0000313" key="10">
    <source>
        <dbReference type="EMBL" id="KGX85922.1"/>
    </source>
</evidence>
<evidence type="ECO:0000256" key="3">
    <source>
        <dbReference type="ARBA" id="ARBA00022475"/>
    </source>
</evidence>
<dbReference type="AlphaFoldDB" id="A0A0A5HQM6"/>
<dbReference type="PANTHER" id="PTHR34582:SF5">
    <property type="entry name" value="UPF0702 TRANSMEMBRANE PROTEIN YETF"/>
    <property type="match status" value="1"/>
</dbReference>
<dbReference type="eggNOG" id="COG2323">
    <property type="taxonomic scope" value="Bacteria"/>
</dbReference>
<comment type="caution">
    <text evidence="10">The sequence shown here is derived from an EMBL/GenBank/DDBJ whole genome shotgun (WGS) entry which is preliminary data.</text>
</comment>
<feature type="transmembrane region" description="Helical" evidence="7">
    <location>
        <begin position="43"/>
        <end position="62"/>
    </location>
</feature>
<comment type="similarity">
    <text evidence="2">Belongs to the UPF0702 family.</text>
</comment>
<name>A0A0A5HQM6_9BACI</name>
<keyword evidence="5 7" id="KW-1133">Transmembrane helix</keyword>
<feature type="transmembrane region" description="Helical" evidence="7">
    <location>
        <begin position="68"/>
        <end position="90"/>
    </location>
</feature>
<dbReference type="InterPro" id="IPR007353">
    <property type="entry name" value="DUF421"/>
</dbReference>
<evidence type="ECO:0000256" key="6">
    <source>
        <dbReference type="ARBA" id="ARBA00023136"/>
    </source>
</evidence>
<sequence>MFEFFRSQESLTLIQWALRAVVGFFFLVFIAKIMGQRSISQLRFLDFVIALLLGNIMAHPLSDEGLGLTGSMVTMSVLTVLYLLGIFLSLRWSPLKKLFDPPPITLIEKGTIYYRNIKKARITVESLLTELRKEKVEDIQKVALALWEPGGTISIFVEPKYQPLTPSDMGIPTQPFDLPRIIIKEGKINYNELELLGKNEQWLFSQPEMKSIATQNILLATVDHKGQISVSTYH</sequence>
<keyword evidence="11" id="KW-1185">Reference proteome</keyword>
<evidence type="ECO:0008006" key="12">
    <source>
        <dbReference type="Google" id="ProtNLM"/>
    </source>
</evidence>
<comment type="subcellular location">
    <subcellularLocation>
        <location evidence="1">Cell membrane</location>
        <topology evidence="1">Multi-pass membrane protein</topology>
    </subcellularLocation>
</comment>
<evidence type="ECO:0000256" key="1">
    <source>
        <dbReference type="ARBA" id="ARBA00004651"/>
    </source>
</evidence>
<keyword evidence="6 7" id="KW-0472">Membrane</keyword>
<dbReference type="InterPro" id="IPR048454">
    <property type="entry name" value="YetF_N"/>
</dbReference>
<dbReference type="PANTHER" id="PTHR34582">
    <property type="entry name" value="UPF0702 TRANSMEMBRANE PROTEIN YCAP"/>
    <property type="match status" value="1"/>
</dbReference>
<evidence type="ECO:0000259" key="9">
    <source>
        <dbReference type="Pfam" id="PF20730"/>
    </source>
</evidence>
<accession>A0A0A5HQM6</accession>
<feature type="domain" description="YetF-like N-terminal transmembrane" evidence="9">
    <location>
        <begin position="14"/>
        <end position="84"/>
    </location>
</feature>
<evidence type="ECO:0000313" key="11">
    <source>
        <dbReference type="Proteomes" id="UP000030403"/>
    </source>
</evidence>
<dbReference type="RefSeq" id="WP_231566610.1">
    <property type="nucleotide sequence ID" value="NZ_AVPF01000035.1"/>
</dbReference>
<evidence type="ECO:0000256" key="4">
    <source>
        <dbReference type="ARBA" id="ARBA00022692"/>
    </source>
</evidence>
<evidence type="ECO:0000259" key="8">
    <source>
        <dbReference type="Pfam" id="PF04239"/>
    </source>
</evidence>
<feature type="domain" description="YetF C-terminal" evidence="8">
    <location>
        <begin position="91"/>
        <end position="222"/>
    </location>
</feature>
<proteinExistence type="inferred from homology"/>
<dbReference type="Pfam" id="PF20730">
    <property type="entry name" value="YetF_N"/>
    <property type="match status" value="1"/>
</dbReference>
<dbReference type="Gene3D" id="3.30.240.20">
    <property type="entry name" value="bsu07140 like domains"/>
    <property type="match status" value="2"/>
</dbReference>
<keyword evidence="3" id="KW-1003">Cell membrane</keyword>